<keyword evidence="4" id="KW-1185">Reference proteome</keyword>
<comment type="caution">
    <text evidence="3">The sequence shown here is derived from an EMBL/GenBank/DDBJ whole genome shotgun (WGS) entry which is preliminary data.</text>
</comment>
<dbReference type="Proteomes" id="UP000266005">
    <property type="component" value="Unassembled WGS sequence"/>
</dbReference>
<sequence>MQNPNTPARSFMPQIPAQAGGKLGKLQEQFNKKTQQIEKLKLELAAKRESINLAQKRVDDELKPLIAQIVEQQVILVQLLDEAYALPFFRKREKEKLADLIAGMAFDLIDKYGRQDLVPLHDKYAPRSFEESIAQVEEDARQVAEDIFSTVFGFDEEPDEPYDFENIQDQLDREAERREQEKQNRQKSRKTKAQQAKEDKAKAELSNIGKACRRVYTELAKQLHPDKEQNETERAWKEEAMKQVTQAYHNDDFFELLRLQMEFLHLHQDALGQLPDDQLKYYIKLLSDQVQTLEDELDDFLFGPDGAFYEHYCGTPKQMNQKFKQAKDGLGYELQRLRYELRLLQDPQEIRNMLKEV</sequence>
<reference evidence="4" key="1">
    <citation type="submission" date="2018-08" db="EMBL/GenBank/DDBJ databases">
        <title>Mucilaginibacter sp. MYSH2.</title>
        <authorList>
            <person name="Seo T."/>
        </authorList>
    </citation>
    <scope>NUCLEOTIDE SEQUENCE [LARGE SCALE GENOMIC DNA]</scope>
    <source>
        <strain evidence="4">KIRAN</strain>
    </source>
</reference>
<dbReference type="OrthoDB" id="114754at2"/>
<proteinExistence type="predicted"/>
<protein>
    <submittedName>
        <fullName evidence="3">J domain-containing protein</fullName>
    </submittedName>
</protein>
<dbReference type="AlphaFoldDB" id="A0A399S6B8"/>
<evidence type="ECO:0000256" key="1">
    <source>
        <dbReference type="SAM" id="Coils"/>
    </source>
</evidence>
<evidence type="ECO:0000313" key="4">
    <source>
        <dbReference type="Proteomes" id="UP000266005"/>
    </source>
</evidence>
<feature type="compositionally biased region" description="Basic and acidic residues" evidence="2">
    <location>
        <begin position="174"/>
        <end position="184"/>
    </location>
</feature>
<dbReference type="SUPFAM" id="SSF46565">
    <property type="entry name" value="Chaperone J-domain"/>
    <property type="match status" value="1"/>
</dbReference>
<dbReference type="EMBL" id="QWGE01000003">
    <property type="protein sequence ID" value="RIJ37367.1"/>
    <property type="molecule type" value="Genomic_DNA"/>
</dbReference>
<accession>A0A399S6B8</accession>
<dbReference type="RefSeq" id="WP_119432023.1">
    <property type="nucleotide sequence ID" value="NZ_QWGE01000003.1"/>
</dbReference>
<evidence type="ECO:0000313" key="3">
    <source>
        <dbReference type="EMBL" id="RIJ37367.1"/>
    </source>
</evidence>
<gene>
    <name evidence="3" type="ORF">D1627_09530</name>
</gene>
<name>A0A399S6B8_9BACT</name>
<evidence type="ECO:0000256" key="2">
    <source>
        <dbReference type="SAM" id="MobiDB-lite"/>
    </source>
</evidence>
<organism evidence="3 4">
    <name type="scientific">Pontibacter oryzae</name>
    <dbReference type="NCBI Taxonomy" id="2304593"/>
    <lineage>
        <taxon>Bacteria</taxon>
        <taxon>Pseudomonadati</taxon>
        <taxon>Bacteroidota</taxon>
        <taxon>Cytophagia</taxon>
        <taxon>Cytophagales</taxon>
        <taxon>Hymenobacteraceae</taxon>
        <taxon>Pontibacter</taxon>
    </lineage>
</organism>
<feature type="coiled-coil region" evidence="1">
    <location>
        <begin position="23"/>
        <end position="57"/>
    </location>
</feature>
<dbReference type="InterPro" id="IPR036869">
    <property type="entry name" value="J_dom_sf"/>
</dbReference>
<dbReference type="Gene3D" id="1.10.287.110">
    <property type="entry name" value="DnaJ domain"/>
    <property type="match status" value="1"/>
</dbReference>
<feature type="region of interest" description="Disordered" evidence="2">
    <location>
        <begin position="174"/>
        <end position="203"/>
    </location>
</feature>
<keyword evidence="1" id="KW-0175">Coiled coil</keyword>